<protein>
    <recommendedName>
        <fullName evidence="4">1,4-dihydroxy-6-naphtoate synthase</fullName>
        <ecNumber evidence="4">4.1.99.29</ecNumber>
    </recommendedName>
    <alternativeName>
        <fullName evidence="4">Menaquinone biosynthetic enzyme MqnD</fullName>
    </alternativeName>
</protein>
<reference evidence="5" key="1">
    <citation type="submission" date="2021-05" db="EMBL/GenBank/DDBJ databases">
        <title>Complete genome sequence of the cellulolytic planctomycete Telmatocola sphagniphila SP2T and characterization of the first cellulase from planctomycetes.</title>
        <authorList>
            <person name="Rakitin A.L."/>
            <person name="Beletsky A.V."/>
            <person name="Naumoff D.G."/>
            <person name="Kulichevskaya I.S."/>
            <person name="Mardanov A.V."/>
            <person name="Ravin N.V."/>
            <person name="Dedysh S.N."/>
        </authorList>
    </citation>
    <scope>NUCLEOTIDE SEQUENCE</scope>
    <source>
        <strain evidence="5">SP2T</strain>
    </source>
</reference>
<dbReference type="KEGG" id="tsph:KIH39_06080"/>
<keyword evidence="6" id="KW-1185">Reference proteome</keyword>
<evidence type="ECO:0000313" key="6">
    <source>
        <dbReference type="Proteomes" id="UP000676194"/>
    </source>
</evidence>
<comment type="caution">
    <text evidence="4">Lacks conserved residue(s) required for the propagation of feature annotation.</text>
</comment>
<dbReference type="Pfam" id="PF02621">
    <property type="entry name" value="VitK2_biosynth"/>
    <property type="match status" value="1"/>
</dbReference>
<dbReference type="Gene3D" id="3.40.190.10">
    <property type="entry name" value="Periplasmic binding protein-like II"/>
    <property type="match status" value="2"/>
</dbReference>
<dbReference type="EC" id="4.1.99.29" evidence="4"/>
<name>A0A8E6EZH3_9BACT</name>
<dbReference type="PANTHER" id="PTHR37167">
    <property type="entry name" value="1,4-DIHYDROXY-6-NAPHTOATE SYNTHASE"/>
    <property type="match status" value="1"/>
</dbReference>
<keyword evidence="2 4" id="KW-0474">Menaquinone biosynthesis</keyword>
<dbReference type="UniPathway" id="UPA00079"/>
<dbReference type="InterPro" id="IPR030869">
    <property type="entry name" value="MqnD"/>
</dbReference>
<accession>A0A8E6EZH3</accession>
<evidence type="ECO:0000256" key="1">
    <source>
        <dbReference type="ARBA" id="ARBA00004863"/>
    </source>
</evidence>
<organism evidence="5 6">
    <name type="scientific">Telmatocola sphagniphila</name>
    <dbReference type="NCBI Taxonomy" id="1123043"/>
    <lineage>
        <taxon>Bacteria</taxon>
        <taxon>Pseudomonadati</taxon>
        <taxon>Planctomycetota</taxon>
        <taxon>Planctomycetia</taxon>
        <taxon>Gemmatales</taxon>
        <taxon>Gemmataceae</taxon>
    </lineage>
</organism>
<sequence length="293" mass="32343">MKTLKTLTIAYTPDSDDAFYYDALETGLIPLPGFRPHFFTENMSCLNQKALQGVYDVTAISSVIYPQISREYAILNVGTSVGRGYGPVLVSREFSKMENLNGKRVGVPGIPTTGWFLLKCFCPDALMIEMQFDEIADAINAGNLDAGVMIHEELLYYPQLGLKCVADLGAEWCQRHDLPLPVGLNVIRRSLGTASMERICSGIRQSLEFSLAHSSEALSRVRRMGRGEAGQCTEKFVSMFANSDSVRMPADVREALNVLLCQVVDLGMSSEMPQLTIIEGMIPERIHAHKQVG</sequence>
<dbReference type="GO" id="GO:0016830">
    <property type="term" value="F:carbon-carbon lyase activity"/>
    <property type="evidence" value="ECO:0007669"/>
    <property type="project" value="UniProtKB-UniRule"/>
</dbReference>
<dbReference type="EMBL" id="CP074694">
    <property type="protein sequence ID" value="QVL33476.1"/>
    <property type="molecule type" value="Genomic_DNA"/>
</dbReference>
<dbReference type="PANTHER" id="PTHR37167:SF1">
    <property type="entry name" value="1,4-DIHYDROXY-6-NAPHTOATE SYNTHASE"/>
    <property type="match status" value="1"/>
</dbReference>
<dbReference type="RefSeq" id="WP_213498365.1">
    <property type="nucleotide sequence ID" value="NZ_CP074694.1"/>
</dbReference>
<feature type="active site" description="Proton acceptor" evidence="4">
    <location>
        <position position="151"/>
    </location>
</feature>
<keyword evidence="3 4" id="KW-0456">Lyase</keyword>
<dbReference type="GO" id="GO:0009234">
    <property type="term" value="P:menaquinone biosynthetic process"/>
    <property type="evidence" value="ECO:0007669"/>
    <property type="project" value="UniProtKB-UniRule"/>
</dbReference>
<comment type="pathway">
    <text evidence="1 4">Quinol/quinone metabolism; menaquinone biosynthesis.</text>
</comment>
<proteinExistence type="inferred from homology"/>
<dbReference type="AlphaFoldDB" id="A0A8E6EZH3"/>
<dbReference type="HAMAP" id="MF_00996">
    <property type="entry name" value="MqnD"/>
    <property type="match status" value="1"/>
</dbReference>
<comment type="function">
    <text evidence="4">Catalyzes the conversion of cyclic dehypoxanthine futalosine (cyclic DHFL) into 1,4-dihydroxy-6-naphthoate, a step in the biosynthesis of menaquinone (MK, vitamin K2).</text>
</comment>
<evidence type="ECO:0000313" key="5">
    <source>
        <dbReference type="EMBL" id="QVL33476.1"/>
    </source>
</evidence>
<gene>
    <name evidence="4" type="primary">mqnD</name>
    <name evidence="5" type="ORF">KIH39_06080</name>
</gene>
<dbReference type="SUPFAM" id="SSF53850">
    <property type="entry name" value="Periplasmic binding protein-like II"/>
    <property type="match status" value="1"/>
</dbReference>
<comment type="similarity">
    <text evidence="4">Belongs to the MqnA/MqnD family. MqnD subfamily.</text>
</comment>
<dbReference type="InterPro" id="IPR003773">
    <property type="entry name" value="Menaquinone_biosynth"/>
</dbReference>
<comment type="catalytic activity">
    <reaction evidence="4">
        <text>cyclic dehypoxanthinylfutalosinate = 1,4-dihydroxy-6-naphthoate + dihydroxyacetone</text>
        <dbReference type="Rhea" id="RHEA:33087"/>
        <dbReference type="ChEBI" id="CHEBI:16016"/>
        <dbReference type="ChEBI" id="CHEBI:64254"/>
        <dbReference type="ChEBI" id="CHEBI:64270"/>
        <dbReference type="EC" id="4.1.99.29"/>
    </reaction>
</comment>
<evidence type="ECO:0000256" key="4">
    <source>
        <dbReference type="HAMAP-Rule" id="MF_00996"/>
    </source>
</evidence>
<dbReference type="Proteomes" id="UP000676194">
    <property type="component" value="Chromosome"/>
</dbReference>
<evidence type="ECO:0000256" key="2">
    <source>
        <dbReference type="ARBA" id="ARBA00022428"/>
    </source>
</evidence>
<evidence type="ECO:0000256" key="3">
    <source>
        <dbReference type="ARBA" id="ARBA00023239"/>
    </source>
</evidence>